<dbReference type="RefSeq" id="WP_147744347.1">
    <property type="nucleotide sequence ID" value="NZ_VRUR01000002.1"/>
</dbReference>
<keyword evidence="2" id="KW-1185">Reference proteome</keyword>
<dbReference type="Proteomes" id="UP000321456">
    <property type="component" value="Unassembled WGS sequence"/>
</dbReference>
<gene>
    <name evidence="1" type="ORF">FVB32_13635</name>
</gene>
<accession>A0A5C8V3S4</accession>
<dbReference type="InterPro" id="IPR032710">
    <property type="entry name" value="NTF2-like_dom_sf"/>
</dbReference>
<sequence>MKQLFTLITLCFFGVSVAQETKKISEETMTAIKKDIWIPFMEAYANLDSKKLRSIHSPDIVRIYLDQNIVENGQSYMDNFGGFLDDMRQRDDRLGIAFTILTTAIDEKEELAYQTGYYRFSSKRKDDPDLVVRGYGLFNVGLKKEDGVWKLWLDSDKRINIDAAEFNSQDIIYELNY</sequence>
<proteinExistence type="predicted"/>
<reference evidence="1 2" key="1">
    <citation type="submission" date="2019-08" db="EMBL/GenBank/DDBJ databases">
        <title>Professor.</title>
        <authorList>
            <person name="Park J.S."/>
        </authorList>
    </citation>
    <scope>NUCLEOTIDE SEQUENCE [LARGE SCALE GENOMIC DNA]</scope>
    <source>
        <strain evidence="1 2">176CP5-101</strain>
    </source>
</reference>
<protein>
    <submittedName>
        <fullName evidence="1">Nuclear transport factor 2 family protein</fullName>
    </submittedName>
</protein>
<dbReference type="AlphaFoldDB" id="A0A5C8V3S4"/>
<dbReference type="SUPFAM" id="SSF54427">
    <property type="entry name" value="NTF2-like"/>
    <property type="match status" value="1"/>
</dbReference>
<comment type="caution">
    <text evidence="1">The sequence shown here is derived from an EMBL/GenBank/DDBJ whole genome shotgun (WGS) entry which is preliminary data.</text>
</comment>
<evidence type="ECO:0000313" key="2">
    <source>
        <dbReference type="Proteomes" id="UP000321456"/>
    </source>
</evidence>
<name>A0A5C8V3S4_9FLAO</name>
<dbReference type="EMBL" id="VRUR01000002">
    <property type="protein sequence ID" value="TXN35615.1"/>
    <property type="molecule type" value="Genomic_DNA"/>
</dbReference>
<evidence type="ECO:0000313" key="1">
    <source>
        <dbReference type="EMBL" id="TXN35615.1"/>
    </source>
</evidence>
<organism evidence="1 2">
    <name type="scientific">Flagellimonas hymeniacidonis</name>
    <dbReference type="NCBI Taxonomy" id="2603628"/>
    <lineage>
        <taxon>Bacteria</taxon>
        <taxon>Pseudomonadati</taxon>
        <taxon>Bacteroidota</taxon>
        <taxon>Flavobacteriia</taxon>
        <taxon>Flavobacteriales</taxon>
        <taxon>Flavobacteriaceae</taxon>
        <taxon>Flagellimonas</taxon>
    </lineage>
</organism>
<dbReference type="Gene3D" id="3.10.450.50">
    <property type="match status" value="1"/>
</dbReference>